<name>A0A1I6ZNC8_9BACT</name>
<dbReference type="STRING" id="305507.SAMN04489724_1370"/>
<sequence length="340" mass="38624">MMPRFHLIVILFFLVVKVHGQDVQYSQFYANPFYLNPALAGSTELTRVGVNFRNQWPALDQSFIAYTAYADFFSKKYNSGIGVVVSGARESFTQSTTSEIGLVYSYRLRLGEKRFLHVGTQVSFLSRDVLFDQVILGTQIDIDKGVIVGEPGNGFTGDSRLRAADMNAGLLYYEEKFWFGFSAFHLLEPQISYLEVNSNRLPVKYSFHGGVRFNLAPGNINDYFNNTDQERSLALAFNYKSQGVFDQLDIGAEFYFEPLILGFWYRGLPTKYNLPNSESLIGLIGVEFDSGLDFGYSYDFSISKLGQRVSGGAHEISVRYVFSLKDPSKKYYPELPTFRY</sequence>
<dbReference type="InterPro" id="IPR019861">
    <property type="entry name" value="PorP/SprF_Bacteroidetes"/>
</dbReference>
<dbReference type="OrthoDB" id="1186563at2"/>
<dbReference type="Proteomes" id="UP000199673">
    <property type="component" value="Unassembled WGS sequence"/>
</dbReference>
<evidence type="ECO:0000313" key="2">
    <source>
        <dbReference type="Proteomes" id="UP000199673"/>
    </source>
</evidence>
<dbReference type="AlphaFoldDB" id="A0A1I6ZNC8"/>
<reference evidence="2" key="1">
    <citation type="submission" date="2016-10" db="EMBL/GenBank/DDBJ databases">
        <authorList>
            <person name="Varghese N."/>
            <person name="Submissions S."/>
        </authorList>
    </citation>
    <scope>NUCLEOTIDE SEQUENCE [LARGE SCALE GENOMIC DNA]</scope>
    <source>
        <strain evidence="2">DSM 23445</strain>
    </source>
</reference>
<accession>A0A1I6ZNC8</accession>
<dbReference type="EMBL" id="FPBF01000002">
    <property type="protein sequence ID" value="SFT64150.1"/>
    <property type="molecule type" value="Genomic_DNA"/>
</dbReference>
<evidence type="ECO:0000313" key="1">
    <source>
        <dbReference type="EMBL" id="SFT64150.1"/>
    </source>
</evidence>
<dbReference type="Pfam" id="PF11751">
    <property type="entry name" value="PorP_SprF"/>
    <property type="match status" value="1"/>
</dbReference>
<organism evidence="1 2">
    <name type="scientific">Algoriphagus locisalis</name>
    <dbReference type="NCBI Taxonomy" id="305507"/>
    <lineage>
        <taxon>Bacteria</taxon>
        <taxon>Pseudomonadati</taxon>
        <taxon>Bacteroidota</taxon>
        <taxon>Cytophagia</taxon>
        <taxon>Cytophagales</taxon>
        <taxon>Cyclobacteriaceae</taxon>
        <taxon>Algoriphagus</taxon>
    </lineage>
</organism>
<protein>
    <submittedName>
        <fullName evidence="1">Type IX secretion system membrane protein, PorP/SprF family</fullName>
    </submittedName>
</protein>
<keyword evidence="2" id="KW-1185">Reference proteome</keyword>
<proteinExistence type="predicted"/>
<dbReference type="NCBIfam" id="TIGR03519">
    <property type="entry name" value="T9SS_PorP_fam"/>
    <property type="match status" value="1"/>
</dbReference>
<gene>
    <name evidence="1" type="ORF">SAMN04489724_1370</name>
</gene>